<dbReference type="Pfam" id="PF00226">
    <property type="entry name" value="DnaJ"/>
    <property type="match status" value="1"/>
</dbReference>
<dbReference type="AlphaFoldDB" id="F0XZG9"/>
<dbReference type="KEGG" id="aaf:AURANDRAFT_17342"/>
<gene>
    <name evidence="2" type="ORF">AURANDRAFT_17342</name>
</gene>
<dbReference type="OMA" id="GDEMHRR"/>
<evidence type="ECO:0000313" key="2">
    <source>
        <dbReference type="EMBL" id="EGB11616.1"/>
    </source>
</evidence>
<dbReference type="InterPro" id="IPR001623">
    <property type="entry name" value="DnaJ_domain"/>
</dbReference>
<feature type="domain" description="J" evidence="1">
    <location>
        <begin position="1"/>
        <end position="65"/>
    </location>
</feature>
<dbReference type="RefSeq" id="XP_009033964.1">
    <property type="nucleotide sequence ID" value="XM_009035716.1"/>
</dbReference>
<dbReference type="InterPro" id="IPR036869">
    <property type="entry name" value="J_dom_sf"/>
</dbReference>
<evidence type="ECO:0000313" key="3">
    <source>
        <dbReference type="Proteomes" id="UP000002729"/>
    </source>
</evidence>
<dbReference type="SUPFAM" id="SSF46565">
    <property type="entry name" value="Chaperone J-domain"/>
    <property type="match status" value="1"/>
</dbReference>
<dbReference type="InParanoid" id="F0XZG9"/>
<evidence type="ECO:0000259" key="1">
    <source>
        <dbReference type="PROSITE" id="PS50076"/>
    </source>
</evidence>
<proteinExistence type="predicted"/>
<sequence length="67" mass="7753">YEILGISARATLSQVRNAYRAKARETHPDKHPGKGDEMHRRFLEVVAAFELLSDEDDRRHYDATGRQ</sequence>
<dbReference type="CDD" id="cd06257">
    <property type="entry name" value="DnaJ"/>
    <property type="match status" value="1"/>
</dbReference>
<name>F0XZG9_AURAN</name>
<feature type="non-terminal residue" evidence="2">
    <location>
        <position position="1"/>
    </location>
</feature>
<reference evidence="2 3" key="1">
    <citation type="journal article" date="2011" name="Proc. Natl. Acad. Sci. U.S.A.">
        <title>Niche of harmful alga Aureococcus anophagefferens revealed through ecogenomics.</title>
        <authorList>
            <person name="Gobler C.J."/>
            <person name="Berry D.L."/>
            <person name="Dyhrman S.T."/>
            <person name="Wilhelm S.W."/>
            <person name="Salamov A."/>
            <person name="Lobanov A.V."/>
            <person name="Zhang Y."/>
            <person name="Collier J.L."/>
            <person name="Wurch L.L."/>
            <person name="Kustka A.B."/>
            <person name="Dill B.D."/>
            <person name="Shah M."/>
            <person name="VerBerkmoes N.C."/>
            <person name="Kuo A."/>
            <person name="Terry A."/>
            <person name="Pangilinan J."/>
            <person name="Lindquist E.A."/>
            <person name="Lucas S."/>
            <person name="Paulsen I.T."/>
            <person name="Hattenrath-Lehmann T.K."/>
            <person name="Talmage S.C."/>
            <person name="Walker E.A."/>
            <person name="Koch F."/>
            <person name="Burson A.M."/>
            <person name="Marcoval M.A."/>
            <person name="Tang Y.Z."/>
            <person name="Lecleir G.R."/>
            <person name="Coyne K.J."/>
            <person name="Berg G.M."/>
            <person name="Bertrand E.M."/>
            <person name="Saito M.A."/>
            <person name="Gladyshev V.N."/>
            <person name="Grigoriev I.V."/>
        </authorList>
    </citation>
    <scope>NUCLEOTIDE SEQUENCE [LARGE SCALE GENOMIC DNA]</scope>
    <source>
        <strain evidence="3">CCMP 1984</strain>
    </source>
</reference>
<dbReference type="SMART" id="SM00271">
    <property type="entry name" value="DnaJ"/>
    <property type="match status" value="1"/>
</dbReference>
<dbReference type="PANTHER" id="PTHR44825">
    <property type="match status" value="1"/>
</dbReference>
<dbReference type="PANTHER" id="PTHR44825:SF1">
    <property type="entry name" value="DNAJ HOMOLOG SUBFAMILY C MEMBER 4"/>
    <property type="match status" value="1"/>
</dbReference>
<feature type="non-terminal residue" evidence="2">
    <location>
        <position position="67"/>
    </location>
</feature>
<dbReference type="GeneID" id="20218817"/>
<dbReference type="PRINTS" id="PR00625">
    <property type="entry name" value="JDOMAIN"/>
</dbReference>
<accession>F0XZG9</accession>
<keyword evidence="3" id="KW-1185">Reference proteome</keyword>
<dbReference type="PROSITE" id="PS50076">
    <property type="entry name" value="DNAJ_2"/>
    <property type="match status" value="1"/>
</dbReference>
<dbReference type="EMBL" id="GL833122">
    <property type="protein sequence ID" value="EGB11616.1"/>
    <property type="molecule type" value="Genomic_DNA"/>
</dbReference>
<dbReference type="OrthoDB" id="203484at2759"/>
<dbReference type="InterPro" id="IPR052763">
    <property type="entry name" value="DnaJ_C4"/>
</dbReference>
<protein>
    <recommendedName>
        <fullName evidence="1">J domain-containing protein</fullName>
    </recommendedName>
</protein>
<organism evidence="3">
    <name type="scientific">Aureococcus anophagefferens</name>
    <name type="common">Harmful bloom alga</name>
    <dbReference type="NCBI Taxonomy" id="44056"/>
    <lineage>
        <taxon>Eukaryota</taxon>
        <taxon>Sar</taxon>
        <taxon>Stramenopiles</taxon>
        <taxon>Ochrophyta</taxon>
        <taxon>Pelagophyceae</taxon>
        <taxon>Pelagomonadales</taxon>
        <taxon>Pelagomonadaceae</taxon>
        <taxon>Aureococcus</taxon>
    </lineage>
</organism>
<dbReference type="Proteomes" id="UP000002729">
    <property type="component" value="Unassembled WGS sequence"/>
</dbReference>
<dbReference type="eggNOG" id="KOG0550">
    <property type="taxonomic scope" value="Eukaryota"/>
</dbReference>
<dbReference type="Gene3D" id="1.10.287.110">
    <property type="entry name" value="DnaJ domain"/>
    <property type="match status" value="1"/>
</dbReference>